<dbReference type="EMBL" id="CAJVQB010019267">
    <property type="protein sequence ID" value="CAG8790579.1"/>
    <property type="molecule type" value="Genomic_DNA"/>
</dbReference>
<name>A0ABN7VPN6_GIGMA</name>
<reference evidence="1 2" key="1">
    <citation type="submission" date="2021-06" db="EMBL/GenBank/DDBJ databases">
        <authorList>
            <person name="Kallberg Y."/>
            <person name="Tangrot J."/>
            <person name="Rosling A."/>
        </authorList>
    </citation>
    <scope>NUCLEOTIDE SEQUENCE [LARGE SCALE GENOMIC DNA]</scope>
    <source>
        <strain evidence="1 2">120-4 pot B 10/14</strain>
    </source>
</reference>
<evidence type="ECO:0000313" key="1">
    <source>
        <dbReference type="EMBL" id="CAG8790579.1"/>
    </source>
</evidence>
<organism evidence="1 2">
    <name type="scientific">Gigaspora margarita</name>
    <dbReference type="NCBI Taxonomy" id="4874"/>
    <lineage>
        <taxon>Eukaryota</taxon>
        <taxon>Fungi</taxon>
        <taxon>Fungi incertae sedis</taxon>
        <taxon>Mucoromycota</taxon>
        <taxon>Glomeromycotina</taxon>
        <taxon>Glomeromycetes</taxon>
        <taxon>Diversisporales</taxon>
        <taxon>Gigasporaceae</taxon>
        <taxon>Gigaspora</taxon>
    </lineage>
</organism>
<proteinExistence type="predicted"/>
<protein>
    <submittedName>
        <fullName evidence="1">25344_t:CDS:1</fullName>
    </submittedName>
</protein>
<comment type="caution">
    <text evidence="1">The sequence shown here is derived from an EMBL/GenBank/DDBJ whole genome shotgun (WGS) entry which is preliminary data.</text>
</comment>
<feature type="non-terminal residue" evidence="1">
    <location>
        <position position="1"/>
    </location>
</feature>
<accession>A0ABN7VPN6</accession>
<keyword evidence="2" id="KW-1185">Reference proteome</keyword>
<sequence length="64" mass="7550">MYYSLIRAAGSGGRIGYVLSYAENLLLFDFLQDLERHTLTVKFEEYFSTLVVTFERHSLRHINF</sequence>
<evidence type="ECO:0000313" key="2">
    <source>
        <dbReference type="Proteomes" id="UP000789901"/>
    </source>
</evidence>
<feature type="non-terminal residue" evidence="1">
    <location>
        <position position="64"/>
    </location>
</feature>
<gene>
    <name evidence="1" type="ORF">GMARGA_LOCUS21165</name>
</gene>
<dbReference type="Proteomes" id="UP000789901">
    <property type="component" value="Unassembled WGS sequence"/>
</dbReference>